<sequence>MASSCSGCLQRLRRAILTLFVMFMMVGSLLVCSTPLLICIMDVMLPWILLSIRLYASDLRVLWASYSFGSSLLDIPTISLLRSVIIICVYSVFDALGLSFGPYLWTTVFCGLVSGVLIVVKASLVMASSALESSSAESRGFQQYY</sequence>
<proteinExistence type="evidence at transcript level"/>
<reference evidence="2" key="1">
    <citation type="submission" date="2010-04" db="EMBL/GenBank/DDBJ databases">
        <authorList>
            <person name="Reid K.E."/>
            <person name="Liao N."/>
            <person name="Chan S."/>
            <person name="Docking R."/>
            <person name="Taylor G."/>
            <person name="Moore R."/>
            <person name="Mayo M."/>
            <person name="Munro S."/>
            <person name="King J."/>
            <person name="Yanchuk A."/>
            <person name="Holt R."/>
            <person name="Jones S."/>
            <person name="Marra M."/>
            <person name="Ritland C.E."/>
            <person name="Ritland K."/>
            <person name="Bohlmann J."/>
        </authorList>
    </citation>
    <scope>NUCLEOTIDE SEQUENCE</scope>
    <source>
        <tissue evidence="2">Buds collected with no treatment. Collection October 2007</tissue>
    </source>
</reference>
<keyword evidence="1" id="KW-1133">Transmembrane helix</keyword>
<dbReference type="PANTHER" id="PTHR34953">
    <property type="entry name" value="ALPHA/BETA HYDROLASE RELATED PROTEIN"/>
    <property type="match status" value="1"/>
</dbReference>
<accession>D5A845</accession>
<dbReference type="OMA" id="FTCCHSC"/>
<feature type="transmembrane region" description="Helical" evidence="1">
    <location>
        <begin position="75"/>
        <end position="93"/>
    </location>
</feature>
<feature type="transmembrane region" description="Helical" evidence="1">
    <location>
        <begin position="105"/>
        <end position="131"/>
    </location>
</feature>
<protein>
    <submittedName>
        <fullName evidence="2">Uncharacterized protein</fullName>
    </submittedName>
</protein>
<keyword evidence="1" id="KW-0472">Membrane</keyword>
<evidence type="ECO:0000256" key="1">
    <source>
        <dbReference type="SAM" id="Phobius"/>
    </source>
</evidence>
<keyword evidence="1" id="KW-0812">Transmembrane</keyword>
<name>D5A845_PICSI</name>
<dbReference type="EMBL" id="BT122326">
    <property type="protein sequence ID" value="ADE75714.1"/>
    <property type="molecule type" value="mRNA"/>
</dbReference>
<evidence type="ECO:0000313" key="2">
    <source>
        <dbReference type="EMBL" id="ADE75714.1"/>
    </source>
</evidence>
<dbReference type="PANTHER" id="PTHR34953:SF1">
    <property type="entry name" value="ALPHA_BETA HYDROLASE RELATED PROTEIN"/>
    <property type="match status" value="1"/>
</dbReference>
<organism evidence="2">
    <name type="scientific">Picea sitchensis</name>
    <name type="common">Sitka spruce</name>
    <name type="synonym">Pinus sitchensis</name>
    <dbReference type="NCBI Taxonomy" id="3332"/>
    <lineage>
        <taxon>Eukaryota</taxon>
        <taxon>Viridiplantae</taxon>
        <taxon>Streptophyta</taxon>
        <taxon>Embryophyta</taxon>
        <taxon>Tracheophyta</taxon>
        <taxon>Spermatophyta</taxon>
        <taxon>Pinopsida</taxon>
        <taxon>Pinidae</taxon>
        <taxon>Conifers I</taxon>
        <taxon>Pinales</taxon>
        <taxon>Pinaceae</taxon>
        <taxon>Picea</taxon>
    </lineage>
</organism>
<feature type="transmembrane region" description="Helical" evidence="1">
    <location>
        <begin position="16"/>
        <end position="38"/>
    </location>
</feature>
<dbReference type="AlphaFoldDB" id="D5A845"/>